<name>A0A913YWX3_EXADI</name>
<dbReference type="GeneID" id="114576476"/>
<dbReference type="KEGG" id="epa:114576476"/>
<dbReference type="Gene3D" id="2.60.120.200">
    <property type="match status" value="1"/>
</dbReference>
<sequence length="167" mass="19081">MQNDGWRYYTPTNTSKRYDRSFLEGGAYYIADFGIDRSSTSKFSLQWFKTKPYCMQFWYTVPDKSNSSVKICAEKNNSTSCLWSTVGSYTGEWTYGQVEIPSNLNGTLQIVGNAKKDFLGIDDLNFVESQCSQVIIQSNPSCYFDGGHSCQMKFPKSWVLALHKDQQ</sequence>
<dbReference type="RefSeq" id="XP_028518992.1">
    <property type="nucleotide sequence ID" value="XM_028663191.1"/>
</dbReference>
<dbReference type="SUPFAM" id="SSF49899">
    <property type="entry name" value="Concanavalin A-like lectins/glucanases"/>
    <property type="match status" value="1"/>
</dbReference>
<organism evidence="2 3">
    <name type="scientific">Exaiptasia diaphana</name>
    <name type="common">Tropical sea anemone</name>
    <name type="synonym">Aiptasia pulchella</name>
    <dbReference type="NCBI Taxonomy" id="2652724"/>
    <lineage>
        <taxon>Eukaryota</taxon>
        <taxon>Metazoa</taxon>
        <taxon>Cnidaria</taxon>
        <taxon>Anthozoa</taxon>
        <taxon>Hexacorallia</taxon>
        <taxon>Actiniaria</taxon>
        <taxon>Aiptasiidae</taxon>
        <taxon>Exaiptasia</taxon>
    </lineage>
</organism>
<protein>
    <recommendedName>
        <fullName evidence="1">MAM domain-containing protein</fullName>
    </recommendedName>
</protein>
<evidence type="ECO:0000313" key="2">
    <source>
        <dbReference type="EnsemblMetazoa" id="XP_028518992.1"/>
    </source>
</evidence>
<dbReference type="Proteomes" id="UP000887567">
    <property type="component" value="Unplaced"/>
</dbReference>
<dbReference type="InterPro" id="IPR000998">
    <property type="entry name" value="MAM_dom"/>
</dbReference>
<dbReference type="InterPro" id="IPR013320">
    <property type="entry name" value="ConA-like_dom_sf"/>
</dbReference>
<evidence type="ECO:0000259" key="1">
    <source>
        <dbReference type="PROSITE" id="PS50060"/>
    </source>
</evidence>
<dbReference type="OrthoDB" id="2019384at2759"/>
<dbReference type="AlphaFoldDB" id="A0A913YWX3"/>
<keyword evidence="3" id="KW-1185">Reference proteome</keyword>
<evidence type="ECO:0000313" key="3">
    <source>
        <dbReference type="Proteomes" id="UP000887567"/>
    </source>
</evidence>
<feature type="domain" description="MAM" evidence="1">
    <location>
        <begin position="49"/>
        <end position="133"/>
    </location>
</feature>
<dbReference type="GO" id="GO:0016020">
    <property type="term" value="C:membrane"/>
    <property type="evidence" value="ECO:0007669"/>
    <property type="project" value="InterPro"/>
</dbReference>
<dbReference type="PROSITE" id="PS50060">
    <property type="entry name" value="MAM_2"/>
    <property type="match status" value="1"/>
</dbReference>
<dbReference type="Pfam" id="PF00629">
    <property type="entry name" value="MAM"/>
    <property type="match status" value="1"/>
</dbReference>
<dbReference type="EnsemblMetazoa" id="XM_028663191.1">
    <property type="protein sequence ID" value="XP_028518992.1"/>
    <property type="gene ID" value="LOC114576476"/>
</dbReference>
<proteinExistence type="predicted"/>
<dbReference type="SMR" id="A0A913YWX3"/>
<reference evidence="2" key="1">
    <citation type="submission" date="2022-11" db="UniProtKB">
        <authorList>
            <consortium name="EnsemblMetazoa"/>
        </authorList>
    </citation>
    <scope>IDENTIFICATION</scope>
</reference>
<accession>A0A913YWX3</accession>